<dbReference type="PANTHER" id="PTHR31286">
    <property type="entry name" value="GLYCINE-RICH CELL WALL STRUCTURAL PROTEIN 1.8-LIKE"/>
    <property type="match status" value="1"/>
</dbReference>
<proteinExistence type="predicted"/>
<comment type="caution">
    <text evidence="3">The sequence shown here is derived from an EMBL/GenBank/DDBJ whole genome shotgun (WGS) entry which is preliminary data.</text>
</comment>
<dbReference type="GO" id="GO:0008270">
    <property type="term" value="F:zinc ion binding"/>
    <property type="evidence" value="ECO:0007669"/>
    <property type="project" value="UniProtKB-KW"/>
</dbReference>
<dbReference type="InterPro" id="IPR001878">
    <property type="entry name" value="Znf_CCHC"/>
</dbReference>
<dbReference type="EMBL" id="VAHF01000009">
    <property type="protein sequence ID" value="TXG53886.1"/>
    <property type="molecule type" value="Genomic_DNA"/>
</dbReference>
<accession>A0A5C7HCI2</accession>
<name>A0A5C7HCI2_9ROSI</name>
<dbReference type="Pfam" id="PF14111">
    <property type="entry name" value="DUF4283"/>
    <property type="match status" value="1"/>
</dbReference>
<dbReference type="InterPro" id="IPR040256">
    <property type="entry name" value="At4g02000-like"/>
</dbReference>
<evidence type="ECO:0000256" key="1">
    <source>
        <dbReference type="PROSITE-ProRule" id="PRU00047"/>
    </source>
</evidence>
<dbReference type="InterPro" id="IPR025558">
    <property type="entry name" value="DUF4283"/>
</dbReference>
<sequence length="610" mass="68138">MDSVDIALLCASLSINNREGPVQVLDGKLRSDARNRLSLSLVGMILSSRLVNRDAFMRVIGKIWQVKHGVDIESISGNIFSFQFRDVYDLDRVLTGGPWSFDNTLIAMEKPEGKGLIDSLSGMIGEVLEVDGGASGDCVGKFMRVRVWIDISGSLKRCLRVNILGDIAETVMVLRYERLPNHCFRCGMINHITSECIDEAPIPVVDGKKVFPFGIWLRDTRSPRNSNFLNNRIGIFFSQVIQMNPESNWRKDKDKKKSVMVDQANTGDQVAAELMGSVKERVTVVSIPDDKVMLQKVEEAVGLTGIESDRVRINGNKLVGETCDMLVEEKCEPVYMANYASSSGPQYVSDQLAELNDFSDSRRSVKVGINDEKKRGKASEAVFGEWVIGPGKSLNVVKPISKPLDANSSLERFSAKIRLSVGIRDDYKNKRGSNIARIRKLGISKDCSKQFYGKRKSVSGESEANFGGRKTRKLDGISAMEDDFNKNKNESVSSRVVTGKKIGLSVLRKKKEFNFGLASLQHTYYLKKHIHERGRFVLCLRPDVNHLIFDLTTNDKKSQMDACVAGLDRCVFCLELSQLLGGHRYLSSQRGDLLLNSWWISSPDILRESS</sequence>
<dbReference type="PROSITE" id="PS50158">
    <property type="entry name" value="ZF_CCHC"/>
    <property type="match status" value="1"/>
</dbReference>
<gene>
    <name evidence="3" type="ORF">EZV62_019142</name>
</gene>
<organism evidence="3 4">
    <name type="scientific">Acer yangbiense</name>
    <dbReference type="NCBI Taxonomy" id="1000413"/>
    <lineage>
        <taxon>Eukaryota</taxon>
        <taxon>Viridiplantae</taxon>
        <taxon>Streptophyta</taxon>
        <taxon>Embryophyta</taxon>
        <taxon>Tracheophyta</taxon>
        <taxon>Spermatophyta</taxon>
        <taxon>Magnoliopsida</taxon>
        <taxon>eudicotyledons</taxon>
        <taxon>Gunneridae</taxon>
        <taxon>Pentapetalae</taxon>
        <taxon>rosids</taxon>
        <taxon>malvids</taxon>
        <taxon>Sapindales</taxon>
        <taxon>Sapindaceae</taxon>
        <taxon>Hippocastanoideae</taxon>
        <taxon>Acereae</taxon>
        <taxon>Acer</taxon>
    </lineage>
</organism>
<dbReference type="Proteomes" id="UP000323000">
    <property type="component" value="Chromosome 9"/>
</dbReference>
<evidence type="ECO:0000259" key="2">
    <source>
        <dbReference type="PROSITE" id="PS50158"/>
    </source>
</evidence>
<dbReference type="GO" id="GO:0003676">
    <property type="term" value="F:nucleic acid binding"/>
    <property type="evidence" value="ECO:0007669"/>
    <property type="project" value="InterPro"/>
</dbReference>
<evidence type="ECO:0000313" key="3">
    <source>
        <dbReference type="EMBL" id="TXG53886.1"/>
    </source>
</evidence>
<protein>
    <recommendedName>
        <fullName evidence="2">CCHC-type domain-containing protein</fullName>
    </recommendedName>
</protein>
<dbReference type="AlphaFoldDB" id="A0A5C7HCI2"/>
<reference evidence="4" key="1">
    <citation type="journal article" date="2019" name="Gigascience">
        <title>De novo genome assembly of the endangered Acer yangbiense, a plant species with extremely small populations endemic to Yunnan Province, China.</title>
        <authorList>
            <person name="Yang J."/>
            <person name="Wariss H.M."/>
            <person name="Tao L."/>
            <person name="Zhang R."/>
            <person name="Yun Q."/>
            <person name="Hollingsworth P."/>
            <person name="Dao Z."/>
            <person name="Luo G."/>
            <person name="Guo H."/>
            <person name="Ma Y."/>
            <person name="Sun W."/>
        </authorList>
    </citation>
    <scope>NUCLEOTIDE SEQUENCE [LARGE SCALE GENOMIC DNA]</scope>
    <source>
        <strain evidence="4">cv. Malutang</strain>
    </source>
</reference>
<keyword evidence="4" id="KW-1185">Reference proteome</keyword>
<evidence type="ECO:0000313" key="4">
    <source>
        <dbReference type="Proteomes" id="UP000323000"/>
    </source>
</evidence>
<feature type="domain" description="CCHC-type" evidence="2">
    <location>
        <begin position="183"/>
        <end position="196"/>
    </location>
</feature>
<dbReference type="PANTHER" id="PTHR31286:SF167">
    <property type="entry name" value="OS09G0268800 PROTEIN"/>
    <property type="match status" value="1"/>
</dbReference>
<dbReference type="OrthoDB" id="993913at2759"/>
<keyword evidence="1" id="KW-0479">Metal-binding</keyword>
<keyword evidence="1" id="KW-0863">Zinc-finger</keyword>
<keyword evidence="1" id="KW-0862">Zinc</keyword>